<dbReference type="GO" id="GO:0005737">
    <property type="term" value="C:cytoplasm"/>
    <property type="evidence" value="ECO:0007669"/>
    <property type="project" value="UniProtKB-SubCell"/>
</dbReference>
<dbReference type="Gene3D" id="3.20.20.70">
    <property type="entry name" value="Aldolase class I"/>
    <property type="match status" value="1"/>
</dbReference>
<evidence type="ECO:0000256" key="8">
    <source>
        <dbReference type="SAM" id="MobiDB-lite"/>
    </source>
</evidence>
<evidence type="ECO:0000256" key="5">
    <source>
        <dbReference type="ARBA" id="ARBA00048791"/>
    </source>
</evidence>
<feature type="active site" description="Schiff-base intermediate with acetaldehyde" evidence="7">
    <location>
        <position position="151"/>
    </location>
</feature>
<dbReference type="InterPro" id="IPR013785">
    <property type="entry name" value="Aldolase_TIM"/>
</dbReference>
<keyword evidence="10" id="KW-1185">Reference proteome</keyword>
<protein>
    <recommendedName>
        <fullName evidence="7">Deoxyribose-phosphate aldolase</fullName>
        <shortName evidence="7">DERA</shortName>
        <ecNumber evidence="7">4.1.2.4</ecNumber>
    </recommendedName>
    <alternativeName>
        <fullName evidence="7">2-deoxy-D-ribose 5-phosphate aldolase</fullName>
    </alternativeName>
    <alternativeName>
        <fullName evidence="7">Phosphodeoxyriboaldolase</fullName>
        <shortName evidence="7">Deoxyriboaldolase</shortName>
    </alternativeName>
</protein>
<dbReference type="HAMAP" id="MF_00114">
    <property type="entry name" value="DeoC_type1"/>
    <property type="match status" value="1"/>
</dbReference>
<feature type="active site" description="Proton donor/acceptor" evidence="7">
    <location>
        <position position="180"/>
    </location>
</feature>
<evidence type="ECO:0000256" key="1">
    <source>
        <dbReference type="ARBA" id="ARBA00010936"/>
    </source>
</evidence>
<feature type="active site" description="Proton donor/acceptor" evidence="7">
    <location>
        <position position="89"/>
    </location>
</feature>
<evidence type="ECO:0000313" key="10">
    <source>
        <dbReference type="Proteomes" id="UP000656244"/>
    </source>
</evidence>
<dbReference type="GO" id="GO:0009264">
    <property type="term" value="P:deoxyribonucleotide catabolic process"/>
    <property type="evidence" value="ECO:0007669"/>
    <property type="project" value="UniProtKB-UniRule"/>
</dbReference>
<keyword evidence="4 7" id="KW-0704">Schiff base</keyword>
<evidence type="ECO:0000256" key="2">
    <source>
        <dbReference type="ARBA" id="ARBA00022490"/>
    </source>
</evidence>
<dbReference type="PANTHER" id="PTHR10889">
    <property type="entry name" value="DEOXYRIBOSE-PHOSPHATE ALDOLASE"/>
    <property type="match status" value="1"/>
</dbReference>
<dbReference type="AlphaFoldDB" id="A0A923KMB8"/>
<accession>A0A923KMB8</accession>
<comment type="similarity">
    <text evidence="1 7">Belongs to the DeoC/FbaB aldolase family. DeoC type 1 subfamily.</text>
</comment>
<dbReference type="CDD" id="cd00959">
    <property type="entry name" value="DeoC"/>
    <property type="match status" value="1"/>
</dbReference>
<keyword evidence="2 7" id="KW-0963">Cytoplasm</keyword>
<reference evidence="9" key="1">
    <citation type="submission" date="2020-08" db="EMBL/GenBank/DDBJ databases">
        <title>Hyunsoonleella sp. strain SJ7 genome sequencing and assembly.</title>
        <authorList>
            <person name="Kim I."/>
        </authorList>
    </citation>
    <scope>NUCLEOTIDE SEQUENCE</scope>
    <source>
        <strain evidence="9">SJ7</strain>
    </source>
</reference>
<evidence type="ECO:0000256" key="7">
    <source>
        <dbReference type="HAMAP-Rule" id="MF_00114"/>
    </source>
</evidence>
<dbReference type="Pfam" id="PF01791">
    <property type="entry name" value="DeoC"/>
    <property type="match status" value="1"/>
</dbReference>
<dbReference type="InterPro" id="IPR011343">
    <property type="entry name" value="DeoC"/>
</dbReference>
<gene>
    <name evidence="7 9" type="primary">deoC</name>
    <name evidence="9" type="ORF">H7U19_14500</name>
</gene>
<evidence type="ECO:0000256" key="3">
    <source>
        <dbReference type="ARBA" id="ARBA00023239"/>
    </source>
</evidence>
<feature type="region of interest" description="Disordered" evidence="8">
    <location>
        <begin position="234"/>
        <end position="253"/>
    </location>
</feature>
<sequence>MNIAQYIDYTCLNPSATEHDIVELCKQAIEHNFHSVCVNSCYVAMAKQILKDSNTKVCTVVGFPFGSADSKAKVFEAENAINDGADEIDMVLNRGFLKSKNYVAVLRDVLNVKTAIGKKPLKVILEISELNKNDIIKACEICLDANADYIKTSTGFAKSGATFTAVKIIKKTVKNKMKIKASGGISDFETALKFIDAGADRIGTSTLIKSLYNARQIRNTRIFKQYIQTIENTDSNEQQQNQESTETSKISKN</sequence>
<dbReference type="PIRSF" id="PIRSF001357">
    <property type="entry name" value="DeoC"/>
    <property type="match status" value="1"/>
</dbReference>
<dbReference type="PANTHER" id="PTHR10889:SF1">
    <property type="entry name" value="DEOXYRIBOSE-PHOSPHATE ALDOLASE"/>
    <property type="match status" value="1"/>
</dbReference>
<comment type="caution">
    <text evidence="9">The sequence shown here is derived from an EMBL/GenBank/DDBJ whole genome shotgun (WGS) entry which is preliminary data.</text>
</comment>
<evidence type="ECO:0000256" key="4">
    <source>
        <dbReference type="ARBA" id="ARBA00023270"/>
    </source>
</evidence>
<keyword evidence="3 7" id="KW-0456">Lyase</keyword>
<organism evidence="9 10">
    <name type="scientific">Hyunsoonleella aquatilis</name>
    <dbReference type="NCBI Taxonomy" id="2762758"/>
    <lineage>
        <taxon>Bacteria</taxon>
        <taxon>Pseudomonadati</taxon>
        <taxon>Bacteroidota</taxon>
        <taxon>Flavobacteriia</taxon>
        <taxon>Flavobacteriales</taxon>
        <taxon>Flavobacteriaceae</taxon>
    </lineage>
</organism>
<evidence type="ECO:0000256" key="6">
    <source>
        <dbReference type="ARBA" id="ARBA00056337"/>
    </source>
</evidence>
<evidence type="ECO:0000313" key="9">
    <source>
        <dbReference type="EMBL" id="MBC3759623.1"/>
    </source>
</evidence>
<dbReference type="EMBL" id="JACNMF010000005">
    <property type="protein sequence ID" value="MBC3759623.1"/>
    <property type="molecule type" value="Genomic_DNA"/>
</dbReference>
<dbReference type="FunFam" id="3.20.20.70:FF:000044">
    <property type="entry name" value="Deoxyribose-phosphate aldolase"/>
    <property type="match status" value="1"/>
</dbReference>
<comment type="pathway">
    <text evidence="7">Carbohydrate degradation; 2-deoxy-D-ribose 1-phosphate degradation; D-glyceraldehyde 3-phosphate and acetaldehyde from 2-deoxy-alpha-D-ribose 1-phosphate: step 2/2.</text>
</comment>
<dbReference type="GO" id="GO:0004139">
    <property type="term" value="F:deoxyribose-phosphate aldolase activity"/>
    <property type="evidence" value="ECO:0007669"/>
    <property type="project" value="UniProtKB-UniRule"/>
</dbReference>
<dbReference type="InterPro" id="IPR002915">
    <property type="entry name" value="DeoC/FbaB/LacD_aldolase"/>
</dbReference>
<dbReference type="EC" id="4.1.2.4" evidence="7"/>
<dbReference type="InterPro" id="IPR028581">
    <property type="entry name" value="DeoC_typeI"/>
</dbReference>
<dbReference type="NCBIfam" id="TIGR00126">
    <property type="entry name" value="deoC"/>
    <property type="match status" value="1"/>
</dbReference>
<name>A0A923KMB8_9FLAO</name>
<dbReference type="GO" id="GO:0006018">
    <property type="term" value="P:2-deoxyribose 1-phosphate catabolic process"/>
    <property type="evidence" value="ECO:0007669"/>
    <property type="project" value="UniProtKB-UniRule"/>
</dbReference>
<dbReference type="SUPFAM" id="SSF51569">
    <property type="entry name" value="Aldolase"/>
    <property type="match status" value="1"/>
</dbReference>
<dbReference type="Proteomes" id="UP000656244">
    <property type="component" value="Unassembled WGS sequence"/>
</dbReference>
<dbReference type="GO" id="GO:0016052">
    <property type="term" value="P:carbohydrate catabolic process"/>
    <property type="evidence" value="ECO:0007669"/>
    <property type="project" value="TreeGrafter"/>
</dbReference>
<comment type="function">
    <text evidence="6 7">Catalyzes a reversible aldol reaction between acetaldehyde and D-glyceraldehyde 3-phosphate to generate 2-deoxy-D-ribose 5-phosphate.</text>
</comment>
<dbReference type="RefSeq" id="WP_186563594.1">
    <property type="nucleotide sequence ID" value="NZ_JACNMF010000005.1"/>
</dbReference>
<dbReference type="SMART" id="SM01133">
    <property type="entry name" value="DeoC"/>
    <property type="match status" value="1"/>
</dbReference>
<proteinExistence type="inferred from homology"/>
<comment type="subcellular location">
    <subcellularLocation>
        <location evidence="7">Cytoplasm</location>
    </subcellularLocation>
</comment>
<comment type="catalytic activity">
    <reaction evidence="5 7">
        <text>2-deoxy-D-ribose 5-phosphate = D-glyceraldehyde 3-phosphate + acetaldehyde</text>
        <dbReference type="Rhea" id="RHEA:12821"/>
        <dbReference type="ChEBI" id="CHEBI:15343"/>
        <dbReference type="ChEBI" id="CHEBI:59776"/>
        <dbReference type="ChEBI" id="CHEBI:62877"/>
        <dbReference type="EC" id="4.1.2.4"/>
    </reaction>
</comment>